<comment type="caution">
    <text evidence="1">The sequence shown here is derived from an EMBL/GenBank/DDBJ whole genome shotgun (WGS) entry which is preliminary data.</text>
</comment>
<protein>
    <submittedName>
        <fullName evidence="1">Uncharacterized protein</fullName>
    </submittedName>
</protein>
<evidence type="ECO:0000313" key="1">
    <source>
        <dbReference type="EMBL" id="KAK4366594.1"/>
    </source>
</evidence>
<sequence>MESLKIIMAFKIWEIAWIRGIKTITLKIWKIAWEVNTKSTRDRYVNNGNNSILTSNISPQTTSEIEAPSPLLPLPLRINLGHLQTLIFTTFGKRQGASNEYLHTSHPLLMKAYSPHLGSVKGPQMMLDGNGLKPSRYDCFIAPLEDGQARKVGFLRFSVSRDVGCLATVSGRCRRIKELEIQAPTSTWLPPQGWVSEELEVIPDSILDHGCHHKSPLREYILGLKPIMPSPIFCDFRYLDLYNFIPVWAGRNCSSVLNLLE</sequence>
<accession>A0AAE1VMS6</accession>
<organism evidence="1 2">
    <name type="scientific">Anisodus tanguticus</name>
    <dbReference type="NCBI Taxonomy" id="243964"/>
    <lineage>
        <taxon>Eukaryota</taxon>
        <taxon>Viridiplantae</taxon>
        <taxon>Streptophyta</taxon>
        <taxon>Embryophyta</taxon>
        <taxon>Tracheophyta</taxon>
        <taxon>Spermatophyta</taxon>
        <taxon>Magnoliopsida</taxon>
        <taxon>eudicotyledons</taxon>
        <taxon>Gunneridae</taxon>
        <taxon>Pentapetalae</taxon>
        <taxon>asterids</taxon>
        <taxon>lamiids</taxon>
        <taxon>Solanales</taxon>
        <taxon>Solanaceae</taxon>
        <taxon>Solanoideae</taxon>
        <taxon>Hyoscyameae</taxon>
        <taxon>Anisodus</taxon>
    </lineage>
</organism>
<dbReference type="EMBL" id="JAVYJV010000007">
    <property type="protein sequence ID" value="KAK4366594.1"/>
    <property type="molecule type" value="Genomic_DNA"/>
</dbReference>
<dbReference type="Proteomes" id="UP001291623">
    <property type="component" value="Unassembled WGS sequence"/>
</dbReference>
<evidence type="ECO:0000313" key="2">
    <source>
        <dbReference type="Proteomes" id="UP001291623"/>
    </source>
</evidence>
<reference evidence="1" key="1">
    <citation type="submission" date="2023-12" db="EMBL/GenBank/DDBJ databases">
        <title>Genome assembly of Anisodus tanguticus.</title>
        <authorList>
            <person name="Wang Y.-J."/>
        </authorList>
    </citation>
    <scope>NUCLEOTIDE SEQUENCE</scope>
    <source>
        <strain evidence="1">KB-2021</strain>
        <tissue evidence="1">Leaf</tissue>
    </source>
</reference>
<name>A0AAE1VMS6_9SOLA</name>
<keyword evidence="2" id="KW-1185">Reference proteome</keyword>
<gene>
    <name evidence="1" type="ORF">RND71_014474</name>
</gene>
<dbReference type="AlphaFoldDB" id="A0AAE1VMS6"/>
<proteinExistence type="predicted"/>